<gene>
    <name evidence="2" type="ORF">M747DRAFT_172137</name>
</gene>
<keyword evidence="1" id="KW-1133">Transmembrane helix</keyword>
<evidence type="ECO:0000313" key="2">
    <source>
        <dbReference type="EMBL" id="RDH22777.1"/>
    </source>
</evidence>
<dbReference type="VEuPathDB" id="FungiDB:M747DRAFT_172137"/>
<accession>A0A370C4H3</accession>
<sequence>MSLTIPNQSREVFLNASTLPGPVLLASLYGIPMIIIVLGVISGIGHALAAFSTHAMDIVVYAWLWFMMSMLIMFGNFSVLLERFRRLGR</sequence>
<proteinExistence type="predicted"/>
<dbReference type="Proteomes" id="UP000253845">
    <property type="component" value="Unassembled WGS sequence"/>
</dbReference>
<name>A0A370C4H3_ASPNG</name>
<keyword evidence="1" id="KW-0472">Membrane</keyword>
<organism evidence="2 3">
    <name type="scientific">Aspergillus niger ATCC 13496</name>
    <dbReference type="NCBI Taxonomy" id="1353008"/>
    <lineage>
        <taxon>Eukaryota</taxon>
        <taxon>Fungi</taxon>
        <taxon>Dikarya</taxon>
        <taxon>Ascomycota</taxon>
        <taxon>Pezizomycotina</taxon>
        <taxon>Eurotiomycetes</taxon>
        <taxon>Eurotiomycetidae</taxon>
        <taxon>Eurotiales</taxon>
        <taxon>Aspergillaceae</taxon>
        <taxon>Aspergillus</taxon>
        <taxon>Aspergillus subgen. Circumdati</taxon>
    </lineage>
</organism>
<keyword evidence="1" id="KW-0812">Transmembrane</keyword>
<protein>
    <submittedName>
        <fullName evidence="2">Uncharacterized protein</fullName>
    </submittedName>
</protein>
<feature type="transmembrane region" description="Helical" evidence="1">
    <location>
        <begin position="21"/>
        <end position="48"/>
    </location>
</feature>
<evidence type="ECO:0000313" key="3">
    <source>
        <dbReference type="Proteomes" id="UP000253845"/>
    </source>
</evidence>
<feature type="transmembrane region" description="Helical" evidence="1">
    <location>
        <begin position="60"/>
        <end position="81"/>
    </location>
</feature>
<dbReference type="EMBL" id="KZ851906">
    <property type="protein sequence ID" value="RDH22777.1"/>
    <property type="molecule type" value="Genomic_DNA"/>
</dbReference>
<reference evidence="2 3" key="1">
    <citation type="submission" date="2018-07" db="EMBL/GenBank/DDBJ databases">
        <title>Section-level genome sequencing of Aspergillus section Nigri to investigate inter- and intra-species variation.</title>
        <authorList>
            <consortium name="DOE Joint Genome Institute"/>
            <person name="Vesth T.C."/>
            <person name="Nybo J.L."/>
            <person name="Theobald S."/>
            <person name="Frisvad J.C."/>
            <person name="Larsen T.O."/>
            <person name="Nielsen K.F."/>
            <person name="Hoof J.B."/>
            <person name="Brandl J."/>
            <person name="Salamov A."/>
            <person name="Riley R."/>
            <person name="Gladden J.M."/>
            <person name="Phatale P."/>
            <person name="Nielsen M.T."/>
            <person name="Lyhne E.K."/>
            <person name="Kogle M.E."/>
            <person name="Strasser K."/>
            <person name="McDonnell E."/>
            <person name="Barry K."/>
            <person name="Clum A."/>
            <person name="Chen C."/>
            <person name="Nolan M."/>
            <person name="Sandor L."/>
            <person name="Kuo A."/>
            <person name="Lipzen A."/>
            <person name="Hainaut M."/>
            <person name="Drula E."/>
            <person name="Tsang A."/>
            <person name="Magnuson J.K."/>
            <person name="Henrissat B."/>
            <person name="Wiebenga A."/>
            <person name="Simmons B.A."/>
            <person name="Makela M.R."/>
            <person name="De vries R.P."/>
            <person name="Grigoriev I.V."/>
            <person name="Mortensen U.H."/>
            <person name="Baker S.E."/>
            <person name="Andersen M.R."/>
        </authorList>
    </citation>
    <scope>NUCLEOTIDE SEQUENCE [LARGE SCALE GENOMIC DNA]</scope>
    <source>
        <strain evidence="2 3">ATCC 13496</strain>
    </source>
</reference>
<evidence type="ECO:0000256" key="1">
    <source>
        <dbReference type="SAM" id="Phobius"/>
    </source>
</evidence>
<dbReference type="AlphaFoldDB" id="A0A370C4H3"/>